<evidence type="ECO:0000313" key="3">
    <source>
        <dbReference type="Proteomes" id="UP001303115"/>
    </source>
</evidence>
<evidence type="ECO:0000259" key="1">
    <source>
        <dbReference type="PROSITE" id="PS51186"/>
    </source>
</evidence>
<sequence>MSKPTPNLSFRVATAEDLPLIHPLVESAYRGDESRLGWTTEADLLSGTRIDAEALLAKITDPAGAVLLATTTTTTPSQAPGGEEGKETLLACCEVVQRSTDTAYFGMFAVSPRQQGGGIGRRVLAHAEAHCRRAWGAQRLEMTVISSRRELLGWYARRGYRRTGEERPFPVEELAAQGGVVLVGDLRFVVLEKDLRAEVEME</sequence>
<dbReference type="InterPro" id="IPR016181">
    <property type="entry name" value="Acyl_CoA_acyltransferase"/>
</dbReference>
<dbReference type="SUPFAM" id="SSF55729">
    <property type="entry name" value="Acyl-CoA N-acyltransferases (Nat)"/>
    <property type="match status" value="1"/>
</dbReference>
<dbReference type="GO" id="GO:0016747">
    <property type="term" value="F:acyltransferase activity, transferring groups other than amino-acyl groups"/>
    <property type="evidence" value="ECO:0007669"/>
    <property type="project" value="InterPro"/>
</dbReference>
<reference evidence="3" key="1">
    <citation type="journal article" date="2023" name="Mol. Phylogenet. Evol.">
        <title>Genome-scale phylogeny and comparative genomics of the fungal order Sordariales.</title>
        <authorList>
            <person name="Hensen N."/>
            <person name="Bonometti L."/>
            <person name="Westerberg I."/>
            <person name="Brannstrom I.O."/>
            <person name="Guillou S."/>
            <person name="Cros-Aarteil S."/>
            <person name="Calhoun S."/>
            <person name="Haridas S."/>
            <person name="Kuo A."/>
            <person name="Mondo S."/>
            <person name="Pangilinan J."/>
            <person name="Riley R."/>
            <person name="LaButti K."/>
            <person name="Andreopoulos B."/>
            <person name="Lipzen A."/>
            <person name="Chen C."/>
            <person name="Yan M."/>
            <person name="Daum C."/>
            <person name="Ng V."/>
            <person name="Clum A."/>
            <person name="Steindorff A."/>
            <person name="Ohm R.A."/>
            <person name="Martin F."/>
            <person name="Silar P."/>
            <person name="Natvig D.O."/>
            <person name="Lalanne C."/>
            <person name="Gautier V."/>
            <person name="Ament-Velasquez S.L."/>
            <person name="Kruys A."/>
            <person name="Hutchinson M.I."/>
            <person name="Powell A.J."/>
            <person name="Barry K."/>
            <person name="Miller A.N."/>
            <person name="Grigoriev I.V."/>
            <person name="Debuchy R."/>
            <person name="Gladieux P."/>
            <person name="Hiltunen Thoren M."/>
            <person name="Johannesson H."/>
        </authorList>
    </citation>
    <scope>NUCLEOTIDE SEQUENCE [LARGE SCALE GENOMIC DNA]</scope>
    <source>
        <strain evidence="3">CBS 284.82</strain>
    </source>
</reference>
<dbReference type="InterPro" id="IPR000182">
    <property type="entry name" value="GNAT_dom"/>
</dbReference>
<dbReference type="Gene3D" id="3.40.630.30">
    <property type="match status" value="1"/>
</dbReference>
<dbReference type="PROSITE" id="PS51186">
    <property type="entry name" value="GNAT"/>
    <property type="match status" value="1"/>
</dbReference>
<gene>
    <name evidence="2" type="ORF">C8A01DRAFT_20932</name>
</gene>
<comment type="caution">
    <text evidence="2">The sequence shown here is derived from an EMBL/GenBank/DDBJ whole genome shotgun (WGS) entry which is preliminary data.</text>
</comment>
<name>A0AAN6P6Z3_9PEZI</name>
<dbReference type="CDD" id="cd04301">
    <property type="entry name" value="NAT_SF"/>
    <property type="match status" value="1"/>
</dbReference>
<dbReference type="Proteomes" id="UP001303115">
    <property type="component" value="Unassembled WGS sequence"/>
</dbReference>
<protein>
    <submittedName>
        <fullName evidence="2">Acetyltransferase</fullName>
    </submittedName>
</protein>
<evidence type="ECO:0000313" key="2">
    <source>
        <dbReference type="EMBL" id="KAK4031925.1"/>
    </source>
</evidence>
<dbReference type="PANTHER" id="PTHR43617:SF9">
    <property type="entry name" value="GNAT FAMILY ACETYLTRANSFERASE"/>
    <property type="match status" value="1"/>
</dbReference>
<proteinExistence type="predicted"/>
<accession>A0AAN6P6Z3</accession>
<dbReference type="Pfam" id="PF00583">
    <property type="entry name" value="Acetyltransf_1"/>
    <property type="match status" value="1"/>
</dbReference>
<organism evidence="2 3">
    <name type="scientific">Parachaetomium inaequale</name>
    <dbReference type="NCBI Taxonomy" id="2588326"/>
    <lineage>
        <taxon>Eukaryota</taxon>
        <taxon>Fungi</taxon>
        <taxon>Dikarya</taxon>
        <taxon>Ascomycota</taxon>
        <taxon>Pezizomycotina</taxon>
        <taxon>Sordariomycetes</taxon>
        <taxon>Sordariomycetidae</taxon>
        <taxon>Sordariales</taxon>
        <taxon>Chaetomiaceae</taxon>
        <taxon>Parachaetomium</taxon>
    </lineage>
</organism>
<dbReference type="InterPro" id="IPR050276">
    <property type="entry name" value="MshD_Acetyltransferase"/>
</dbReference>
<dbReference type="EMBL" id="MU854677">
    <property type="protein sequence ID" value="KAK4031925.1"/>
    <property type="molecule type" value="Genomic_DNA"/>
</dbReference>
<feature type="domain" description="N-acetyltransferase" evidence="1">
    <location>
        <begin position="8"/>
        <end position="196"/>
    </location>
</feature>
<dbReference type="PANTHER" id="PTHR43617">
    <property type="entry name" value="L-AMINO ACID N-ACETYLTRANSFERASE"/>
    <property type="match status" value="1"/>
</dbReference>
<dbReference type="AlphaFoldDB" id="A0AAN6P6Z3"/>
<keyword evidence="3" id="KW-1185">Reference proteome</keyword>